<dbReference type="EMBL" id="MU267653">
    <property type="protein sequence ID" value="KAH7912352.1"/>
    <property type="molecule type" value="Genomic_DNA"/>
</dbReference>
<accession>A0ACB8AGH6</accession>
<reference evidence="1" key="1">
    <citation type="journal article" date="2021" name="New Phytol.">
        <title>Evolutionary innovations through gain and loss of genes in the ectomycorrhizal Boletales.</title>
        <authorList>
            <person name="Wu G."/>
            <person name="Miyauchi S."/>
            <person name="Morin E."/>
            <person name="Kuo A."/>
            <person name="Drula E."/>
            <person name="Varga T."/>
            <person name="Kohler A."/>
            <person name="Feng B."/>
            <person name="Cao Y."/>
            <person name="Lipzen A."/>
            <person name="Daum C."/>
            <person name="Hundley H."/>
            <person name="Pangilinan J."/>
            <person name="Johnson J."/>
            <person name="Barry K."/>
            <person name="LaButti K."/>
            <person name="Ng V."/>
            <person name="Ahrendt S."/>
            <person name="Min B."/>
            <person name="Choi I.G."/>
            <person name="Park H."/>
            <person name="Plett J.M."/>
            <person name="Magnuson J."/>
            <person name="Spatafora J.W."/>
            <person name="Nagy L.G."/>
            <person name="Henrissat B."/>
            <person name="Grigoriev I.V."/>
            <person name="Yang Z.L."/>
            <person name="Xu J."/>
            <person name="Martin F.M."/>
        </authorList>
    </citation>
    <scope>NUCLEOTIDE SEQUENCE</scope>
    <source>
        <strain evidence="1">ATCC 28755</strain>
    </source>
</reference>
<keyword evidence="2" id="KW-1185">Reference proteome</keyword>
<evidence type="ECO:0000313" key="1">
    <source>
        <dbReference type="EMBL" id="KAH7912352.1"/>
    </source>
</evidence>
<proteinExistence type="predicted"/>
<gene>
    <name evidence="1" type="ORF">BJ138DRAFT_1148499</name>
</gene>
<sequence length="343" mass="37771">MVDANATIGALEIGSLVMTFALGIVTIQTYHYYRRYPNDPAWLKTLVAVVLLSAIVHTITVLAGMYDVSVIEFGQVAAELLTPLPTGLSGSILLSGLLAPLVQAYFAYRVYVVSAHIYMPMVCWTFSLSRFVGSMALAAFAFKVPSLETFGASYGWLLTTVLVLGAVNDTLIAGNMCYYLKSERDFTLRMGRSAKPLDRMIAYTIETGFLTSLTAILIMICFLSLPDNFTWIAFYFFFGEIFANTLLASLNARRVQTDANETVVNLTRTTHLPNDSLSTIARPMNRSDGSRRIRFGGARFFISNGNMDKSNPPQNPFVYPNTVPSPPLTIDVSKSHDLKGSQV</sequence>
<name>A0ACB8AGH6_9AGAM</name>
<protein>
    <submittedName>
        <fullName evidence="1">Uncharacterized protein</fullName>
    </submittedName>
</protein>
<organism evidence="1 2">
    <name type="scientific">Hygrophoropsis aurantiaca</name>
    <dbReference type="NCBI Taxonomy" id="72124"/>
    <lineage>
        <taxon>Eukaryota</taxon>
        <taxon>Fungi</taxon>
        <taxon>Dikarya</taxon>
        <taxon>Basidiomycota</taxon>
        <taxon>Agaricomycotina</taxon>
        <taxon>Agaricomycetes</taxon>
        <taxon>Agaricomycetidae</taxon>
        <taxon>Boletales</taxon>
        <taxon>Coniophorineae</taxon>
        <taxon>Hygrophoropsidaceae</taxon>
        <taxon>Hygrophoropsis</taxon>
    </lineage>
</organism>
<evidence type="ECO:0000313" key="2">
    <source>
        <dbReference type="Proteomes" id="UP000790377"/>
    </source>
</evidence>
<dbReference type="Proteomes" id="UP000790377">
    <property type="component" value="Unassembled WGS sequence"/>
</dbReference>
<comment type="caution">
    <text evidence="1">The sequence shown here is derived from an EMBL/GenBank/DDBJ whole genome shotgun (WGS) entry which is preliminary data.</text>
</comment>